<feature type="compositionally biased region" description="Acidic residues" evidence="1">
    <location>
        <begin position="195"/>
        <end position="206"/>
    </location>
</feature>
<evidence type="ECO:0000313" key="3">
    <source>
        <dbReference type="Proteomes" id="UP001151760"/>
    </source>
</evidence>
<comment type="caution">
    <text evidence="2">The sequence shown here is derived from an EMBL/GenBank/DDBJ whole genome shotgun (WGS) entry which is preliminary data.</text>
</comment>
<feature type="compositionally biased region" description="Basic and acidic residues" evidence="1">
    <location>
        <begin position="7"/>
        <end position="21"/>
    </location>
</feature>
<evidence type="ECO:0000313" key="2">
    <source>
        <dbReference type="EMBL" id="GJT70304.1"/>
    </source>
</evidence>
<keyword evidence="3" id="KW-1185">Reference proteome</keyword>
<dbReference type="Proteomes" id="UP001151760">
    <property type="component" value="Unassembled WGS sequence"/>
</dbReference>
<feature type="compositionally biased region" description="Basic and acidic residues" evidence="1">
    <location>
        <begin position="516"/>
        <end position="542"/>
    </location>
</feature>
<organism evidence="2 3">
    <name type="scientific">Tanacetum coccineum</name>
    <dbReference type="NCBI Taxonomy" id="301880"/>
    <lineage>
        <taxon>Eukaryota</taxon>
        <taxon>Viridiplantae</taxon>
        <taxon>Streptophyta</taxon>
        <taxon>Embryophyta</taxon>
        <taxon>Tracheophyta</taxon>
        <taxon>Spermatophyta</taxon>
        <taxon>Magnoliopsida</taxon>
        <taxon>eudicotyledons</taxon>
        <taxon>Gunneridae</taxon>
        <taxon>Pentapetalae</taxon>
        <taxon>asterids</taxon>
        <taxon>campanulids</taxon>
        <taxon>Asterales</taxon>
        <taxon>Asteraceae</taxon>
        <taxon>Asteroideae</taxon>
        <taxon>Anthemideae</taxon>
        <taxon>Anthemidinae</taxon>
        <taxon>Tanacetum</taxon>
    </lineage>
</organism>
<accession>A0ABQ5G4F0</accession>
<feature type="compositionally biased region" description="Polar residues" evidence="1">
    <location>
        <begin position="280"/>
        <end position="315"/>
    </location>
</feature>
<feature type="region of interest" description="Disordered" evidence="1">
    <location>
        <begin position="246"/>
        <end position="346"/>
    </location>
</feature>
<protein>
    <submittedName>
        <fullName evidence="2">Uncharacterized protein</fullName>
    </submittedName>
</protein>
<dbReference type="EMBL" id="BQNB010018064">
    <property type="protein sequence ID" value="GJT70304.1"/>
    <property type="molecule type" value="Genomic_DNA"/>
</dbReference>
<feature type="compositionally biased region" description="Basic residues" evidence="1">
    <location>
        <begin position="543"/>
        <end position="561"/>
    </location>
</feature>
<name>A0ABQ5G4F0_9ASTR</name>
<sequence>MSANDDFSLHDDEELSLHDDASLAGSVPASNKGDAPAKPPQIITTNTLSNIKLPVLQKDDYDTWAMEMEHYLEYIDNEVWKVIQNGNSKKRVTKGKDGVYRVLPPTTQAEQVADEKERKARTLLLMAVPKDHLRRFHGMDDAKEIWAAIKTRHVELSETKQTLGTAILQLTEKVKKLENKLRKKRKSKEAKDAEGQDQEVPFETDQGDTFATPEKSKGSGEAQEEQISPSTLEAAQILSNVASEGFKGSQAPLGSKIYKRKPKSTKTPTKILHFEEPDSAQVNTAQVNTAELNPDSTPSAQVNTGEVNTAEVNTGETERVQRRKGKEPMTEEDLQAEVQASKKSKELQELADLEEAQRLQAKMDAETQRQIDLDALLARRLVEQEEEAAQEALATEFDYIQARLNADQILAEKLQQEEREQYSIEDRAKFLHDTIAAQRKFLAEQRSAAIRNKPPTISQLRNQMITYLKHVANKKHAELKSKSFEEIQVLYERYKKQDQTFVAIGTEEDERAIKRMNEKATDKEEEKKDESVHEEVKEEEGAKKRKLGTRRKLKAKRRKHASGLTREERRL</sequence>
<reference evidence="2" key="1">
    <citation type="journal article" date="2022" name="Int. J. Mol. Sci.">
        <title>Draft Genome of Tanacetum Coccineum: Genomic Comparison of Closely Related Tanacetum-Family Plants.</title>
        <authorList>
            <person name="Yamashiro T."/>
            <person name="Shiraishi A."/>
            <person name="Nakayama K."/>
            <person name="Satake H."/>
        </authorList>
    </citation>
    <scope>NUCLEOTIDE SEQUENCE</scope>
</reference>
<reference evidence="2" key="2">
    <citation type="submission" date="2022-01" db="EMBL/GenBank/DDBJ databases">
        <authorList>
            <person name="Yamashiro T."/>
            <person name="Shiraishi A."/>
            <person name="Satake H."/>
            <person name="Nakayama K."/>
        </authorList>
    </citation>
    <scope>NUCLEOTIDE SEQUENCE</scope>
</reference>
<feature type="region of interest" description="Disordered" evidence="1">
    <location>
        <begin position="180"/>
        <end position="229"/>
    </location>
</feature>
<proteinExistence type="predicted"/>
<gene>
    <name evidence="2" type="ORF">Tco_1029590</name>
</gene>
<dbReference type="Pfam" id="PF14223">
    <property type="entry name" value="Retrotran_gag_2"/>
    <property type="match status" value="1"/>
</dbReference>
<feature type="region of interest" description="Disordered" evidence="1">
    <location>
        <begin position="1"/>
        <end position="41"/>
    </location>
</feature>
<evidence type="ECO:0000256" key="1">
    <source>
        <dbReference type="SAM" id="MobiDB-lite"/>
    </source>
</evidence>
<feature type="region of interest" description="Disordered" evidence="1">
    <location>
        <begin position="516"/>
        <end position="571"/>
    </location>
</feature>